<dbReference type="HOGENOM" id="CLU_2860119_0_0_11"/>
<gene>
    <name evidence="1" type="ORF">CORMATOL_00670</name>
</gene>
<reference evidence="1 2" key="1">
    <citation type="submission" date="2009-01" db="EMBL/GenBank/DDBJ databases">
        <authorList>
            <person name="Fulton L."/>
            <person name="Clifton S."/>
            <person name="Chinwalla A.T."/>
            <person name="Mitreva M."/>
            <person name="Sodergren E."/>
            <person name="Weinstock G."/>
            <person name="Clifton S."/>
            <person name="Dooling D.J."/>
            <person name="Fulton B."/>
            <person name="Minx P."/>
            <person name="Pepin K.H."/>
            <person name="Johnson M."/>
            <person name="Bhonagiri V."/>
            <person name="Nash W.E."/>
            <person name="Mardis E.R."/>
            <person name="Wilson R.K."/>
        </authorList>
    </citation>
    <scope>NUCLEOTIDE SEQUENCE [LARGE SCALE GENOMIC DNA]</scope>
    <source>
        <strain evidence="1 2">ATCC 33806</strain>
    </source>
</reference>
<dbReference type="AlphaFoldDB" id="C0E120"/>
<comment type="caution">
    <text evidence="1">The sequence shown here is derived from an EMBL/GenBank/DDBJ whole genome shotgun (WGS) entry which is preliminary data.</text>
</comment>
<evidence type="ECO:0000313" key="1">
    <source>
        <dbReference type="EMBL" id="EEG27818.1"/>
    </source>
</evidence>
<protein>
    <submittedName>
        <fullName evidence="1">Uncharacterized protein</fullName>
    </submittedName>
</protein>
<evidence type="ECO:0000313" key="2">
    <source>
        <dbReference type="Proteomes" id="UP000006247"/>
    </source>
</evidence>
<proteinExistence type="predicted"/>
<dbReference type="Proteomes" id="UP000006247">
    <property type="component" value="Unassembled WGS sequence"/>
</dbReference>
<sequence length="64" mass="6944">MWAMRWFRVDAGVFGLARIGDGFATGCVSLCAFGCMALPVGAVLSGCFLTDNICINFNNYWQKG</sequence>
<dbReference type="EMBL" id="ACEB01000006">
    <property type="protein sequence ID" value="EEG27818.1"/>
    <property type="molecule type" value="Genomic_DNA"/>
</dbReference>
<organism evidence="1 2">
    <name type="scientific">Corynebacterium matruchotii ATCC 33806</name>
    <dbReference type="NCBI Taxonomy" id="566549"/>
    <lineage>
        <taxon>Bacteria</taxon>
        <taxon>Bacillati</taxon>
        <taxon>Actinomycetota</taxon>
        <taxon>Actinomycetes</taxon>
        <taxon>Mycobacteriales</taxon>
        <taxon>Corynebacteriaceae</taxon>
        <taxon>Corynebacterium</taxon>
    </lineage>
</organism>
<name>C0E120_9CORY</name>
<accession>C0E120</accession>